<comment type="caution">
    <text evidence="6">Lacks conserved residue(s) required for the propagation of feature annotation.</text>
</comment>
<dbReference type="EMBL" id="CAADRP010001796">
    <property type="protein sequence ID" value="VFU52453.1"/>
    <property type="molecule type" value="Genomic_DNA"/>
</dbReference>
<dbReference type="FunFam" id="1.10.10.820:FF:000001">
    <property type="entry name" value="Myosin heavy chain"/>
    <property type="match status" value="1"/>
</dbReference>
<comment type="similarity">
    <text evidence="6">Belongs to the TRAFAC class myosin-kinesin ATPase superfamily. Myosin family.</text>
</comment>
<dbReference type="InterPro" id="IPR027417">
    <property type="entry name" value="P-loop_NTPase"/>
</dbReference>
<dbReference type="Gene3D" id="1.20.120.720">
    <property type="entry name" value="Myosin VI head, motor domain, U50 subdomain"/>
    <property type="match status" value="1"/>
</dbReference>
<organism evidence="8">
    <name type="scientific">Salix viminalis</name>
    <name type="common">Common osier</name>
    <name type="synonym">Basket willow</name>
    <dbReference type="NCBI Taxonomy" id="40686"/>
    <lineage>
        <taxon>Eukaryota</taxon>
        <taxon>Viridiplantae</taxon>
        <taxon>Streptophyta</taxon>
        <taxon>Embryophyta</taxon>
        <taxon>Tracheophyta</taxon>
        <taxon>Spermatophyta</taxon>
        <taxon>Magnoliopsida</taxon>
        <taxon>eudicotyledons</taxon>
        <taxon>Gunneridae</taxon>
        <taxon>Pentapetalae</taxon>
        <taxon>rosids</taxon>
        <taxon>fabids</taxon>
        <taxon>Malpighiales</taxon>
        <taxon>Salicaceae</taxon>
        <taxon>Saliceae</taxon>
        <taxon>Salix</taxon>
    </lineage>
</organism>
<dbReference type="InterPro" id="IPR001609">
    <property type="entry name" value="Myosin_head_motor_dom-like"/>
</dbReference>
<keyword evidence="2" id="KW-0067">ATP-binding</keyword>
<dbReference type="GO" id="GO:0016020">
    <property type="term" value="C:membrane"/>
    <property type="evidence" value="ECO:0007669"/>
    <property type="project" value="TreeGrafter"/>
</dbReference>
<keyword evidence="4" id="KW-0505">Motor protein</keyword>
<evidence type="ECO:0000256" key="2">
    <source>
        <dbReference type="ARBA" id="ARBA00022840"/>
    </source>
</evidence>
<evidence type="ECO:0000256" key="3">
    <source>
        <dbReference type="ARBA" id="ARBA00023123"/>
    </source>
</evidence>
<keyword evidence="3 6" id="KW-0518">Myosin</keyword>
<sequence length="159" mass="17844">MSISITIHFLNYIFSFDQSRVVQLANGERSYHIFYQLCAGAPSTLRDRLNLKMAGEYKYLNQSECLVISGVDDGMKFHKLEEALDIVQIRKEDQEQAFAMLAAVLWLGNISFQVVDNENHVEALADEAVNSAARLINCSAQDLILALSTHKIQAGKDSY</sequence>
<dbReference type="GO" id="GO:0016459">
    <property type="term" value="C:myosin complex"/>
    <property type="evidence" value="ECO:0007669"/>
    <property type="project" value="UniProtKB-KW"/>
</dbReference>
<dbReference type="PANTHER" id="PTHR13140">
    <property type="entry name" value="MYOSIN"/>
    <property type="match status" value="1"/>
</dbReference>
<evidence type="ECO:0000313" key="8">
    <source>
        <dbReference type="EMBL" id="VFU52453.1"/>
    </source>
</evidence>
<dbReference type="Gene3D" id="1.10.10.820">
    <property type="match status" value="1"/>
</dbReference>
<evidence type="ECO:0000256" key="6">
    <source>
        <dbReference type="PROSITE-ProRule" id="PRU00782"/>
    </source>
</evidence>
<name>A0A6N2MHW8_SALVM</name>
<dbReference type="GO" id="GO:0005737">
    <property type="term" value="C:cytoplasm"/>
    <property type="evidence" value="ECO:0007669"/>
    <property type="project" value="TreeGrafter"/>
</dbReference>
<dbReference type="GO" id="GO:0030048">
    <property type="term" value="P:actin filament-based movement"/>
    <property type="evidence" value="ECO:0007669"/>
    <property type="project" value="UniProtKB-ARBA"/>
</dbReference>
<evidence type="ECO:0000256" key="4">
    <source>
        <dbReference type="ARBA" id="ARBA00023175"/>
    </source>
</evidence>
<dbReference type="SUPFAM" id="SSF52540">
    <property type="entry name" value="P-loop containing nucleoside triphosphate hydrolases"/>
    <property type="match status" value="1"/>
</dbReference>
<keyword evidence="5 6" id="KW-0009">Actin-binding</keyword>
<dbReference type="GO" id="GO:0000146">
    <property type="term" value="F:microfilament motor activity"/>
    <property type="evidence" value="ECO:0007669"/>
    <property type="project" value="TreeGrafter"/>
</dbReference>
<dbReference type="GO" id="GO:0051015">
    <property type="term" value="F:actin filament binding"/>
    <property type="evidence" value="ECO:0007669"/>
    <property type="project" value="TreeGrafter"/>
</dbReference>
<keyword evidence="1" id="KW-0547">Nucleotide-binding</keyword>
<accession>A0A6N2MHW8</accession>
<dbReference type="PANTHER" id="PTHR13140:SF706">
    <property type="entry name" value="DILUTE CLASS UNCONVENTIONAL MYOSIN, ISOFORM C"/>
    <property type="match status" value="1"/>
</dbReference>
<feature type="domain" description="Myosin motor" evidence="7">
    <location>
        <begin position="1"/>
        <end position="159"/>
    </location>
</feature>
<protein>
    <recommendedName>
        <fullName evidence="7">Myosin motor domain-containing protein</fullName>
    </recommendedName>
</protein>
<reference evidence="8" key="1">
    <citation type="submission" date="2019-03" db="EMBL/GenBank/DDBJ databases">
        <authorList>
            <person name="Mank J."/>
            <person name="Almeida P."/>
        </authorList>
    </citation>
    <scope>NUCLEOTIDE SEQUENCE</scope>
    <source>
        <strain evidence="8">78183</strain>
    </source>
</reference>
<dbReference type="GO" id="GO:0007015">
    <property type="term" value="P:actin filament organization"/>
    <property type="evidence" value="ECO:0007669"/>
    <property type="project" value="TreeGrafter"/>
</dbReference>
<evidence type="ECO:0000256" key="5">
    <source>
        <dbReference type="ARBA" id="ARBA00023203"/>
    </source>
</evidence>
<dbReference type="PROSITE" id="PS51456">
    <property type="entry name" value="MYOSIN_MOTOR"/>
    <property type="match status" value="1"/>
</dbReference>
<dbReference type="GO" id="GO:0005524">
    <property type="term" value="F:ATP binding"/>
    <property type="evidence" value="ECO:0007669"/>
    <property type="project" value="UniProtKB-KW"/>
</dbReference>
<dbReference type="Pfam" id="PF00063">
    <property type="entry name" value="Myosin_head"/>
    <property type="match status" value="1"/>
</dbReference>
<evidence type="ECO:0000259" key="7">
    <source>
        <dbReference type="PROSITE" id="PS51456"/>
    </source>
</evidence>
<dbReference type="AlphaFoldDB" id="A0A6N2MHW8"/>
<gene>
    <name evidence="8" type="ORF">SVIM_LOCUS359673</name>
</gene>
<evidence type="ECO:0000256" key="1">
    <source>
        <dbReference type="ARBA" id="ARBA00022741"/>
    </source>
</evidence>
<proteinExistence type="inferred from homology"/>